<dbReference type="EMBL" id="SWVK01000001">
    <property type="protein sequence ID" value="NFN33630.1"/>
    <property type="molecule type" value="Genomic_DNA"/>
</dbReference>
<dbReference type="NCBIfam" id="TIGR01951">
    <property type="entry name" value="nusB"/>
    <property type="match status" value="1"/>
</dbReference>
<dbReference type="EMBL" id="SWOV01000004">
    <property type="protein sequence ID" value="NFF86755.1"/>
    <property type="molecule type" value="Genomic_DNA"/>
</dbReference>
<dbReference type="EMBL" id="SXFB01000001">
    <property type="protein sequence ID" value="NFV24713.1"/>
    <property type="molecule type" value="Genomic_DNA"/>
</dbReference>
<evidence type="ECO:0000313" key="10">
    <source>
        <dbReference type="EMBL" id="NFV24713.1"/>
    </source>
</evidence>
<evidence type="ECO:0000313" key="9">
    <source>
        <dbReference type="EMBL" id="NFN33630.1"/>
    </source>
</evidence>
<comment type="similarity">
    <text evidence="1 6">Belongs to the NusB family.</text>
</comment>
<keyword evidence="3 6" id="KW-0694">RNA-binding</keyword>
<dbReference type="PANTHER" id="PTHR11078:SF3">
    <property type="entry name" value="ANTITERMINATION NUSB DOMAIN-CONTAINING PROTEIN"/>
    <property type="match status" value="1"/>
</dbReference>
<dbReference type="Proteomes" id="UP000473681">
    <property type="component" value="Unassembled WGS sequence"/>
</dbReference>
<evidence type="ECO:0000313" key="13">
    <source>
        <dbReference type="Proteomes" id="UP000486903"/>
    </source>
</evidence>
<dbReference type="RefSeq" id="WP_003369801.1">
    <property type="nucleotide sequence ID" value="NZ_JACBBA010000001.1"/>
</dbReference>
<feature type="domain" description="NusB/RsmB/TIM44" evidence="7">
    <location>
        <begin position="6"/>
        <end position="132"/>
    </location>
</feature>
<dbReference type="PANTHER" id="PTHR11078">
    <property type="entry name" value="N UTILIZATION SUBSTANCE PROTEIN B-RELATED"/>
    <property type="match status" value="1"/>
</dbReference>
<accession>A0A0M1LSC1</accession>
<evidence type="ECO:0000259" key="7">
    <source>
        <dbReference type="Pfam" id="PF01029"/>
    </source>
</evidence>
<sequence>MNRKLSREKAMELLFGMTLNTDNCEETLENFIDNYESDIKELDITYIKRILIGVENNKDNIDEAISKNLCNWKIDRISKVNLCILRLAVYELLHDEEIPNRVAINEALEITKKYSDEKSVSFINGVLDNILKK</sequence>
<keyword evidence="4 6" id="KW-0805">Transcription regulation</keyword>
<evidence type="ECO:0000256" key="1">
    <source>
        <dbReference type="ARBA" id="ARBA00005952"/>
    </source>
</evidence>
<dbReference type="AlphaFoldDB" id="A0A0M1LSC1"/>
<reference evidence="11 12" key="1">
    <citation type="submission" date="2019-04" db="EMBL/GenBank/DDBJ databases">
        <title>Genome sequencing of Clostridium botulinum Groups I-IV and Clostridium butyricum.</title>
        <authorList>
            <person name="Brunt J."/>
            <person name="Van Vliet A.H.M."/>
            <person name="Stringer S.C."/>
            <person name="Carter A.T."/>
            <person name="Peck M.W."/>
        </authorList>
    </citation>
    <scope>NUCLEOTIDE SEQUENCE [LARGE SCALE GENOMIC DNA]</scope>
    <source>
        <strain evidence="8 12">1605</strain>
        <strain evidence="10 13">BL81</strain>
        <strain evidence="9 11">CB-K-33E</strain>
    </source>
</reference>
<evidence type="ECO:0000256" key="2">
    <source>
        <dbReference type="ARBA" id="ARBA00022814"/>
    </source>
</evidence>
<dbReference type="GO" id="GO:0003723">
    <property type="term" value="F:RNA binding"/>
    <property type="evidence" value="ECO:0007669"/>
    <property type="project" value="UniProtKB-UniRule"/>
</dbReference>
<dbReference type="HAMAP" id="MF_00073">
    <property type="entry name" value="NusB"/>
    <property type="match status" value="1"/>
</dbReference>
<keyword evidence="2 6" id="KW-0889">Transcription antitermination</keyword>
<evidence type="ECO:0000313" key="11">
    <source>
        <dbReference type="Proteomes" id="UP000473681"/>
    </source>
</evidence>
<name>A0A0M1LSC1_CLOBO</name>
<evidence type="ECO:0000256" key="3">
    <source>
        <dbReference type="ARBA" id="ARBA00022884"/>
    </source>
</evidence>
<protein>
    <recommendedName>
        <fullName evidence="6">Transcription antitermination protein NusB</fullName>
    </recommendedName>
    <alternativeName>
        <fullName evidence="6">Antitermination factor NusB</fullName>
    </alternativeName>
</protein>
<organism evidence="8 12">
    <name type="scientific">Clostridium botulinum</name>
    <dbReference type="NCBI Taxonomy" id="1491"/>
    <lineage>
        <taxon>Bacteria</taxon>
        <taxon>Bacillati</taxon>
        <taxon>Bacillota</taxon>
        <taxon>Clostridia</taxon>
        <taxon>Eubacteriales</taxon>
        <taxon>Clostridiaceae</taxon>
        <taxon>Clostridium</taxon>
    </lineage>
</organism>
<dbReference type="SUPFAM" id="SSF48013">
    <property type="entry name" value="NusB-like"/>
    <property type="match status" value="1"/>
</dbReference>
<dbReference type="InterPro" id="IPR011605">
    <property type="entry name" value="NusB_fam"/>
</dbReference>
<gene>
    <name evidence="6 8" type="primary">nusB</name>
    <name evidence="8" type="ORF">FC774_02390</name>
    <name evidence="9" type="ORF">FDB51_00495</name>
    <name evidence="10" type="ORF">FDG31_00755</name>
</gene>
<evidence type="ECO:0000313" key="8">
    <source>
        <dbReference type="EMBL" id="NFF86755.1"/>
    </source>
</evidence>
<evidence type="ECO:0000256" key="6">
    <source>
        <dbReference type="HAMAP-Rule" id="MF_00073"/>
    </source>
</evidence>
<dbReference type="Gene3D" id="1.10.940.10">
    <property type="entry name" value="NusB-like"/>
    <property type="match status" value="1"/>
</dbReference>
<dbReference type="Proteomes" id="UP000486903">
    <property type="component" value="Unassembled WGS sequence"/>
</dbReference>
<comment type="function">
    <text evidence="6">Involved in transcription antitermination. Required for transcription of ribosomal RNA (rRNA) genes. Binds specifically to the boxA antiterminator sequence of the ribosomal RNA (rrn) operons.</text>
</comment>
<dbReference type="Pfam" id="PF01029">
    <property type="entry name" value="NusB"/>
    <property type="match status" value="1"/>
</dbReference>
<dbReference type="OrthoDB" id="9811381at2"/>
<dbReference type="InterPro" id="IPR006027">
    <property type="entry name" value="NusB_RsmB_TIM44"/>
</dbReference>
<evidence type="ECO:0000256" key="5">
    <source>
        <dbReference type="ARBA" id="ARBA00023163"/>
    </source>
</evidence>
<evidence type="ECO:0000256" key="4">
    <source>
        <dbReference type="ARBA" id="ARBA00023015"/>
    </source>
</evidence>
<comment type="caution">
    <text evidence="8">The sequence shown here is derived from an EMBL/GenBank/DDBJ whole genome shotgun (WGS) entry which is preliminary data.</text>
</comment>
<proteinExistence type="inferred from homology"/>
<dbReference type="Proteomes" id="UP000476820">
    <property type="component" value="Unassembled WGS sequence"/>
</dbReference>
<evidence type="ECO:0000313" key="12">
    <source>
        <dbReference type="Proteomes" id="UP000476820"/>
    </source>
</evidence>
<dbReference type="GO" id="GO:0005829">
    <property type="term" value="C:cytosol"/>
    <property type="evidence" value="ECO:0007669"/>
    <property type="project" value="TreeGrafter"/>
</dbReference>
<dbReference type="GO" id="GO:0031564">
    <property type="term" value="P:transcription antitermination"/>
    <property type="evidence" value="ECO:0007669"/>
    <property type="project" value="UniProtKB-KW"/>
</dbReference>
<dbReference type="InterPro" id="IPR035926">
    <property type="entry name" value="NusB-like_sf"/>
</dbReference>
<keyword evidence="5 6" id="KW-0804">Transcription</keyword>
<dbReference type="GO" id="GO:0006353">
    <property type="term" value="P:DNA-templated transcription termination"/>
    <property type="evidence" value="ECO:0007669"/>
    <property type="project" value="UniProtKB-UniRule"/>
</dbReference>